<evidence type="ECO:0000256" key="4">
    <source>
        <dbReference type="ARBA" id="ARBA00022679"/>
    </source>
</evidence>
<dbReference type="SMART" id="SM01065">
    <property type="entry name" value="CBM_2"/>
    <property type="match status" value="1"/>
</dbReference>
<dbReference type="InterPro" id="IPR002044">
    <property type="entry name" value="CBM20"/>
</dbReference>
<comment type="cofactor">
    <cofactor evidence="1">
        <name>Mg(2+)</name>
        <dbReference type="ChEBI" id="CHEBI:18420"/>
    </cofactor>
</comment>
<dbReference type="InterPro" id="IPR002192">
    <property type="entry name" value="PPDK_AMP/ATP-bd"/>
</dbReference>
<dbReference type="CDD" id="cd05467">
    <property type="entry name" value="CBM20"/>
    <property type="match status" value="1"/>
</dbReference>
<comment type="subunit">
    <text evidence="3">Homodimer.</text>
</comment>
<comment type="caution">
    <text evidence="13">The sequence shown here is derived from an EMBL/GenBank/DDBJ whole genome shotgun (WGS) entry which is preliminary data.</text>
</comment>
<dbReference type="InterPro" id="IPR013783">
    <property type="entry name" value="Ig-like_fold"/>
</dbReference>
<dbReference type="SUPFAM" id="SSF56059">
    <property type="entry name" value="Glutathione synthetase ATP-binding domain-like"/>
    <property type="match status" value="1"/>
</dbReference>
<name>A0ABP1GBN7_9CHLO</name>
<dbReference type="Pfam" id="PF01326">
    <property type="entry name" value="PPDK_N"/>
    <property type="match status" value="1"/>
</dbReference>
<evidence type="ECO:0000256" key="7">
    <source>
        <dbReference type="ARBA" id="ARBA00022777"/>
    </source>
</evidence>
<dbReference type="Pfam" id="PF22973">
    <property type="entry name" value="GWD1_pHisD"/>
    <property type="match status" value="1"/>
</dbReference>
<dbReference type="PROSITE" id="PS51166">
    <property type="entry name" value="CBM20"/>
    <property type="match status" value="1"/>
</dbReference>
<reference evidence="13 14" key="1">
    <citation type="submission" date="2024-06" db="EMBL/GenBank/DDBJ databases">
        <authorList>
            <person name="Kraege A."/>
            <person name="Thomma B."/>
        </authorList>
    </citation>
    <scope>NUCLEOTIDE SEQUENCE [LARGE SCALE GENOMIC DNA]</scope>
</reference>
<accession>A0ABP1GBN7</accession>
<evidence type="ECO:0000313" key="14">
    <source>
        <dbReference type="Proteomes" id="UP001497392"/>
    </source>
</evidence>
<evidence type="ECO:0000259" key="12">
    <source>
        <dbReference type="PROSITE" id="PS51166"/>
    </source>
</evidence>
<feature type="region of interest" description="Disordered" evidence="11">
    <location>
        <begin position="154"/>
        <end position="214"/>
    </location>
</feature>
<keyword evidence="10" id="KW-0119">Carbohydrate metabolism</keyword>
<comment type="similarity">
    <text evidence="2">Belongs to the PEP-utilizing enzyme family.</text>
</comment>
<evidence type="ECO:0000256" key="1">
    <source>
        <dbReference type="ARBA" id="ARBA00001946"/>
    </source>
</evidence>
<evidence type="ECO:0000256" key="6">
    <source>
        <dbReference type="ARBA" id="ARBA00022741"/>
    </source>
</evidence>
<keyword evidence="9" id="KW-0460">Magnesium</keyword>
<keyword evidence="7" id="KW-0418">Kinase</keyword>
<feature type="compositionally biased region" description="Polar residues" evidence="11">
    <location>
        <begin position="196"/>
        <end position="207"/>
    </location>
</feature>
<dbReference type="Gene3D" id="3.30.470.20">
    <property type="entry name" value="ATP-grasp fold, B domain"/>
    <property type="match status" value="1"/>
</dbReference>
<dbReference type="PANTHER" id="PTHR47453:SF1">
    <property type="entry name" value="PHOSPHOGLUCAN, WATER DIKINASE, CHLOROPLASTIC"/>
    <property type="match status" value="1"/>
</dbReference>
<keyword evidence="14" id="KW-1185">Reference proteome</keyword>
<dbReference type="InterPro" id="IPR013784">
    <property type="entry name" value="Carb-bd-like_fold"/>
</dbReference>
<keyword evidence="4" id="KW-0808">Transferase</keyword>
<evidence type="ECO:0000313" key="13">
    <source>
        <dbReference type="EMBL" id="CAL5227979.1"/>
    </source>
</evidence>
<dbReference type="InterPro" id="IPR054481">
    <property type="entry name" value="GWD1_pHisD"/>
</dbReference>
<dbReference type="Proteomes" id="UP001497392">
    <property type="component" value="Unassembled WGS sequence"/>
</dbReference>
<protein>
    <submittedName>
        <fullName evidence="13">G11029 protein</fullName>
    </submittedName>
</protein>
<gene>
    <name evidence="13" type="primary">g11029</name>
    <name evidence="13" type="ORF">VP750_LOCUS9885</name>
</gene>
<evidence type="ECO:0000256" key="11">
    <source>
        <dbReference type="SAM" id="MobiDB-lite"/>
    </source>
</evidence>
<dbReference type="InterPro" id="IPR013815">
    <property type="entry name" value="ATP_grasp_subdomain_1"/>
</dbReference>
<evidence type="ECO:0000256" key="8">
    <source>
        <dbReference type="ARBA" id="ARBA00022840"/>
    </source>
</evidence>
<keyword evidence="5" id="KW-0479">Metal-binding</keyword>
<keyword evidence="6" id="KW-0547">Nucleotide-binding</keyword>
<sequence>MVSSLQLRAPSGPEISKRGQALPSYLVTTHASTVTKRRAMRLQCQASSDAPVRFTIKRGLNYGEFHKIVGGHPSLGDWNVDAAPQMGWSEGDTWSTDVQIPAGQQIEFKCIKVAGDHVEWEHGGNRTVQIAEGPCQVAFDWGDEGSLRVELANGQAPSSNGHVEAALTQEPPPKESGSSPSHSNGVKRSDERLPHQQWQGKSTQFMRSNEHSRERAGVWNTQGLEGPALALVKGDEQSGSWLRKLQLVKDVLVDKTAGAPDLNTLANAYIYLQFISTGAIECVEGGGHYRPNKHAELARDIFRALERLLERRDTAQELRLLARKTHTKLPSFNAEFTASTPLTRIRDIAHRSDIPHDLKQEIKHTIQNKLHRNAGPEDLVATEEMLERITAPGAEYSRDFVEQFKLFTAELRDFFNAGSLADLLNALRPSLDDSGSQVLDRFLEVKEKVDSGNAANQEDLENHCIDAFHALTSVRALLASGLQSGMRNDASDDSMAMRQRWRLSEIRAEDYAFVLISRFINLLEERGGSTALSEAASDKAWSLPLGAAILGTRQLGLNGWDQKECLALENELGAWQQEGNLSDPTNALRLKASLERLQRLTQSYADAMIHIFPGRASQLGQALGLDQERVTVFTEAEIRASVVFQLSKLVTLLLKAARLNTGAGAWDAIVAGEAHGRLVSVDRIEAGALPEGSSDPVILLVKEASGDEEVGAAGANLKGVILSHSLPHLSHLGVRARQEKVPFATCEDEDTLQEEVRSLLGKEVGMSVSAAAVTVAEQSTEQSSASSNGAAPAAAKNTKAKAGAIKKLKTMKTVALEKATPANCGAKAAACAELAKVAAGANFRTPAGVCLPFGTMDAAIKAAGKEQEFQDLLSQTESAKLEGGALDKACAALQELVSSVALKDKVLEQACNSFSAGATLIARSSANVEDLAGMSGAGLYESIAGIPASEPAALGKAVSGVWASLYTRRAVLSRRAAGVPQADAAMAVLVQEQLKPEYSFILHTQSPVSTEEDALYAELAAGLGETLASGTRGSPWRLSVDHTSGDVKVLAFSNFSHALMAETSRQGSGAVAGYKSVVVDHSKQELSRSGDKRTEVGKSLAAVGAALEKAFKGPQDVEGALVGSEVFIVQTRPQP</sequence>
<dbReference type="Pfam" id="PF00686">
    <property type="entry name" value="CBM_20"/>
    <property type="match status" value="1"/>
</dbReference>
<keyword evidence="8" id="KW-0067">ATP-binding</keyword>
<evidence type="ECO:0000256" key="3">
    <source>
        <dbReference type="ARBA" id="ARBA00011738"/>
    </source>
</evidence>
<dbReference type="SUPFAM" id="SSF49452">
    <property type="entry name" value="Starch-binding domain-like"/>
    <property type="match status" value="1"/>
</dbReference>
<organism evidence="13 14">
    <name type="scientific">Coccomyxa viridis</name>
    <dbReference type="NCBI Taxonomy" id="1274662"/>
    <lineage>
        <taxon>Eukaryota</taxon>
        <taxon>Viridiplantae</taxon>
        <taxon>Chlorophyta</taxon>
        <taxon>core chlorophytes</taxon>
        <taxon>Trebouxiophyceae</taxon>
        <taxon>Trebouxiophyceae incertae sedis</taxon>
        <taxon>Coccomyxaceae</taxon>
        <taxon>Coccomyxa</taxon>
    </lineage>
</organism>
<evidence type="ECO:0000256" key="5">
    <source>
        <dbReference type="ARBA" id="ARBA00022723"/>
    </source>
</evidence>
<dbReference type="PANTHER" id="PTHR47453">
    <property type="entry name" value="PHOSPHOGLUCAN, WATER DIKINASE, CHLOROPLASTIC"/>
    <property type="match status" value="1"/>
</dbReference>
<dbReference type="Gene3D" id="3.30.1490.20">
    <property type="entry name" value="ATP-grasp fold, A domain"/>
    <property type="match status" value="1"/>
</dbReference>
<dbReference type="EMBL" id="CAXHTA020000017">
    <property type="protein sequence ID" value="CAL5227979.1"/>
    <property type="molecule type" value="Genomic_DNA"/>
</dbReference>
<evidence type="ECO:0000256" key="2">
    <source>
        <dbReference type="ARBA" id="ARBA00007837"/>
    </source>
</evidence>
<proteinExistence type="inferred from homology"/>
<evidence type="ECO:0000256" key="9">
    <source>
        <dbReference type="ARBA" id="ARBA00022842"/>
    </source>
</evidence>
<feature type="domain" description="CBM20" evidence="12">
    <location>
        <begin position="44"/>
        <end position="143"/>
    </location>
</feature>
<evidence type="ECO:0000256" key="10">
    <source>
        <dbReference type="ARBA" id="ARBA00023277"/>
    </source>
</evidence>
<dbReference type="Gene3D" id="2.60.40.10">
    <property type="entry name" value="Immunoglobulins"/>
    <property type="match status" value="1"/>
</dbReference>